<dbReference type="Pfam" id="PF07883">
    <property type="entry name" value="Cupin_2"/>
    <property type="match status" value="1"/>
</dbReference>
<dbReference type="GO" id="GO:0003700">
    <property type="term" value="F:DNA-binding transcription factor activity"/>
    <property type="evidence" value="ECO:0007669"/>
    <property type="project" value="TreeGrafter"/>
</dbReference>
<evidence type="ECO:0000313" key="3">
    <source>
        <dbReference type="EMBL" id="KJF42789.1"/>
    </source>
</evidence>
<feature type="domain" description="HTH cro/C1-type" evidence="2">
    <location>
        <begin position="11"/>
        <end position="65"/>
    </location>
</feature>
<dbReference type="CDD" id="cd00093">
    <property type="entry name" value="HTH_XRE"/>
    <property type="match status" value="1"/>
</dbReference>
<dbReference type="InterPro" id="IPR014710">
    <property type="entry name" value="RmlC-like_jellyroll"/>
</dbReference>
<dbReference type="PATRIC" id="fig|1544798.3.peg.3221"/>
<dbReference type="InterPro" id="IPR013096">
    <property type="entry name" value="Cupin_2"/>
</dbReference>
<comment type="caution">
    <text evidence="3">The sequence shown here is derived from an EMBL/GenBank/DDBJ whole genome shotgun (WGS) entry which is preliminary data.</text>
</comment>
<dbReference type="GO" id="GO:0003677">
    <property type="term" value="F:DNA binding"/>
    <property type="evidence" value="ECO:0007669"/>
    <property type="project" value="UniProtKB-KW"/>
</dbReference>
<dbReference type="OrthoDB" id="9805356at2"/>
<gene>
    <name evidence="3" type="ORF">LH29_15275</name>
</gene>
<proteinExistence type="predicted"/>
<sequence>MKNRKKIGNKIKEFREFRQLSRADLAIQANLDEAQLQLIEDEGNVPSLGVLIKISRAMGVRIGTFLDDQETIGPALVNAGKAKETLSFSTKDESTREHLNFFSLAQAKSGRHMEPFLVEIEPAEESDYKLSSHEGEEFIYVLEGSIEINYGKEVYLLQKGDTIYIDSVVAHNIHAAGEQAAKILAVVYTPV</sequence>
<organism evidence="3 4">
    <name type="scientific">Draconibacterium sediminis</name>
    <dbReference type="NCBI Taxonomy" id="1544798"/>
    <lineage>
        <taxon>Bacteria</taxon>
        <taxon>Pseudomonadati</taxon>
        <taxon>Bacteroidota</taxon>
        <taxon>Bacteroidia</taxon>
        <taxon>Marinilabiliales</taxon>
        <taxon>Prolixibacteraceae</taxon>
        <taxon>Draconibacterium</taxon>
    </lineage>
</organism>
<name>A0A0D8J7P2_9BACT</name>
<accession>A0A0D8J7P2</accession>
<dbReference type="AlphaFoldDB" id="A0A0D8J7P2"/>
<dbReference type="Proteomes" id="UP000032544">
    <property type="component" value="Unassembled WGS sequence"/>
</dbReference>
<dbReference type="InterPro" id="IPR050807">
    <property type="entry name" value="TransReg_Diox_bact_type"/>
</dbReference>
<keyword evidence="1 3" id="KW-0238">DNA-binding</keyword>
<keyword evidence="4" id="KW-1185">Reference proteome</keyword>
<evidence type="ECO:0000256" key="1">
    <source>
        <dbReference type="ARBA" id="ARBA00023125"/>
    </source>
</evidence>
<dbReference type="PANTHER" id="PTHR46797">
    <property type="entry name" value="HTH-TYPE TRANSCRIPTIONAL REGULATOR"/>
    <property type="match status" value="1"/>
</dbReference>
<dbReference type="CDD" id="cd02209">
    <property type="entry name" value="cupin_XRE_C"/>
    <property type="match status" value="1"/>
</dbReference>
<dbReference type="SUPFAM" id="SSF47413">
    <property type="entry name" value="lambda repressor-like DNA-binding domains"/>
    <property type="match status" value="1"/>
</dbReference>
<evidence type="ECO:0000259" key="2">
    <source>
        <dbReference type="PROSITE" id="PS50943"/>
    </source>
</evidence>
<dbReference type="Gene3D" id="2.60.120.10">
    <property type="entry name" value="Jelly Rolls"/>
    <property type="match status" value="1"/>
</dbReference>
<dbReference type="RefSeq" id="WP_045031158.1">
    <property type="nucleotide sequence ID" value="NZ_CAJXKZ010000009.1"/>
</dbReference>
<dbReference type="GO" id="GO:0005829">
    <property type="term" value="C:cytosol"/>
    <property type="evidence" value="ECO:0007669"/>
    <property type="project" value="TreeGrafter"/>
</dbReference>
<dbReference type="PANTHER" id="PTHR46797:SF19">
    <property type="entry name" value="BLL2473 PROTEIN"/>
    <property type="match status" value="1"/>
</dbReference>
<dbReference type="InterPro" id="IPR011051">
    <property type="entry name" value="RmlC_Cupin_sf"/>
</dbReference>
<dbReference type="SMART" id="SM00530">
    <property type="entry name" value="HTH_XRE"/>
    <property type="match status" value="1"/>
</dbReference>
<dbReference type="Gene3D" id="1.10.260.40">
    <property type="entry name" value="lambda repressor-like DNA-binding domains"/>
    <property type="match status" value="1"/>
</dbReference>
<protein>
    <submittedName>
        <fullName evidence="3">DNA-binding protein</fullName>
    </submittedName>
</protein>
<reference evidence="3 4" key="1">
    <citation type="submission" date="2014-09" db="EMBL/GenBank/DDBJ databases">
        <title>Draft Genome Sequence of Draconibacterium sp. JN14CK-3.</title>
        <authorList>
            <person name="Dong C."/>
            <person name="Lai Q."/>
            <person name="Shao Z."/>
        </authorList>
    </citation>
    <scope>NUCLEOTIDE SEQUENCE [LARGE SCALE GENOMIC DNA]</scope>
    <source>
        <strain evidence="3 4">JN14CK-3</strain>
    </source>
</reference>
<dbReference type="Pfam" id="PF13443">
    <property type="entry name" value="HTH_26"/>
    <property type="match status" value="1"/>
</dbReference>
<dbReference type="EMBL" id="JRHC01000004">
    <property type="protein sequence ID" value="KJF42789.1"/>
    <property type="molecule type" value="Genomic_DNA"/>
</dbReference>
<dbReference type="InterPro" id="IPR010982">
    <property type="entry name" value="Lambda_DNA-bd_dom_sf"/>
</dbReference>
<evidence type="ECO:0000313" key="4">
    <source>
        <dbReference type="Proteomes" id="UP000032544"/>
    </source>
</evidence>
<dbReference type="PROSITE" id="PS50943">
    <property type="entry name" value="HTH_CROC1"/>
    <property type="match status" value="1"/>
</dbReference>
<dbReference type="InterPro" id="IPR001387">
    <property type="entry name" value="Cro/C1-type_HTH"/>
</dbReference>
<dbReference type="STRING" id="1544798.LH29_15275"/>
<dbReference type="SUPFAM" id="SSF51182">
    <property type="entry name" value="RmlC-like cupins"/>
    <property type="match status" value="1"/>
</dbReference>